<comment type="similarity">
    <text evidence="4">Belongs to the mer family.</text>
</comment>
<keyword evidence="3 4" id="KW-0560">Oxidoreductase</keyword>
<keyword evidence="1 4" id="KW-0963">Cytoplasm</keyword>
<dbReference type="AlphaFoldDB" id="A0A830GE97"/>
<comment type="catalytic activity">
    <reaction evidence="4">
        <text>5-methyl-5,6,7,8-tetrahydromethanopterin + oxidized coenzyme F420-(gamma-L-Glu)(n) + H(+) = 5,10-methylenetetrahydromethanopterin + reduced coenzyme F420-(gamma-L-Glu)(n)</text>
        <dbReference type="Rhea" id="RHEA:21144"/>
        <dbReference type="Rhea" id="RHEA-COMP:12939"/>
        <dbReference type="Rhea" id="RHEA-COMP:14378"/>
        <dbReference type="ChEBI" id="CHEBI:15378"/>
        <dbReference type="ChEBI" id="CHEBI:57818"/>
        <dbReference type="ChEBI" id="CHEBI:58116"/>
        <dbReference type="ChEBI" id="CHEBI:133980"/>
        <dbReference type="ChEBI" id="CHEBI:139511"/>
        <dbReference type="EC" id="1.5.98.2"/>
    </reaction>
</comment>
<evidence type="ECO:0000256" key="3">
    <source>
        <dbReference type="ARBA" id="ARBA00023002"/>
    </source>
</evidence>
<accession>A0A830GE97</accession>
<gene>
    <name evidence="4" type="primary">mer</name>
    <name evidence="6" type="ORF">GCM10009021_23340</name>
</gene>
<evidence type="ECO:0000256" key="4">
    <source>
        <dbReference type="HAMAP-Rule" id="MF_01091"/>
    </source>
</evidence>
<dbReference type="GO" id="GO:0005737">
    <property type="term" value="C:cytoplasm"/>
    <property type="evidence" value="ECO:0007669"/>
    <property type="project" value="UniProtKB-SubCell"/>
</dbReference>
<dbReference type="Gene3D" id="3.20.20.30">
    <property type="entry name" value="Luciferase-like domain"/>
    <property type="match status" value="1"/>
</dbReference>
<comment type="function">
    <text evidence="4">Catalyzes the oxidation of methyl-H(4)MPT to methylene-H(4)MPT.</text>
</comment>
<evidence type="ECO:0000313" key="6">
    <source>
        <dbReference type="EMBL" id="GGN21417.1"/>
    </source>
</evidence>
<protein>
    <recommendedName>
        <fullName evidence="4">5,10-methylenetetrahydromethanopterin reductase</fullName>
        <ecNumber evidence="4">1.5.98.2</ecNumber>
    </recommendedName>
    <alternativeName>
        <fullName evidence="4">Coenzyme F420-dependent N(5),N(10)-methylenetetrahydromethanopterin reductase</fullName>
    </alternativeName>
    <alternativeName>
        <fullName evidence="4">Methylene-H(4)MPT reductase</fullName>
    </alternativeName>
</protein>
<dbReference type="PANTHER" id="PTHR43244">
    <property type="match status" value="1"/>
</dbReference>
<feature type="domain" description="Luciferase-like" evidence="5">
    <location>
        <begin position="11"/>
        <end position="297"/>
    </location>
</feature>
<dbReference type="InterPro" id="IPR050564">
    <property type="entry name" value="F420-G6PD/mer"/>
</dbReference>
<dbReference type="GO" id="GO:0016705">
    <property type="term" value="F:oxidoreductase activity, acting on paired donors, with incorporation or reduction of molecular oxygen"/>
    <property type="evidence" value="ECO:0007669"/>
    <property type="project" value="InterPro"/>
</dbReference>
<dbReference type="Pfam" id="PF00296">
    <property type="entry name" value="Bac_luciferase"/>
    <property type="match status" value="1"/>
</dbReference>
<dbReference type="InterPro" id="IPR011251">
    <property type="entry name" value="Luciferase-like_dom"/>
</dbReference>
<evidence type="ECO:0000259" key="5">
    <source>
        <dbReference type="Pfam" id="PF00296"/>
    </source>
</evidence>
<name>A0A830GE97_9EURY</name>
<dbReference type="RefSeq" id="WP_229772858.1">
    <property type="nucleotide sequence ID" value="NZ_BMOQ01000006.1"/>
</dbReference>
<dbReference type="EMBL" id="BMOQ01000006">
    <property type="protein sequence ID" value="GGN21417.1"/>
    <property type="molecule type" value="Genomic_DNA"/>
</dbReference>
<dbReference type="HAMAP" id="MF_01091">
    <property type="entry name" value="F420_mer"/>
    <property type="match status" value="1"/>
</dbReference>
<dbReference type="GO" id="GO:0018537">
    <property type="term" value="F:coenzyme F420-dependent N5,N10-methenyltetrahydromethanopterin reductase activity"/>
    <property type="evidence" value="ECO:0007669"/>
    <property type="project" value="UniProtKB-UniRule"/>
</dbReference>
<keyword evidence="2 4" id="KW-0554">One-carbon metabolism</keyword>
<dbReference type="NCBIfam" id="NF002619">
    <property type="entry name" value="PRK02271.1"/>
    <property type="match status" value="1"/>
</dbReference>
<comment type="subcellular location">
    <subcellularLocation>
        <location evidence="4">Cytoplasm</location>
    </subcellularLocation>
</comment>
<reference evidence="6 7" key="1">
    <citation type="journal article" date="2019" name="Int. J. Syst. Evol. Microbiol.">
        <title>The Global Catalogue of Microorganisms (GCM) 10K type strain sequencing project: providing services to taxonomists for standard genome sequencing and annotation.</title>
        <authorList>
            <consortium name="The Broad Institute Genomics Platform"/>
            <consortium name="The Broad Institute Genome Sequencing Center for Infectious Disease"/>
            <person name="Wu L."/>
            <person name="Ma J."/>
        </authorList>
    </citation>
    <scope>NUCLEOTIDE SEQUENCE [LARGE SCALE GENOMIC DNA]</scope>
    <source>
        <strain evidence="6 7">JCM 16331</strain>
    </source>
</reference>
<dbReference type="Proteomes" id="UP000608850">
    <property type="component" value="Unassembled WGS sequence"/>
</dbReference>
<dbReference type="GO" id="GO:0006730">
    <property type="term" value="P:one-carbon metabolic process"/>
    <property type="evidence" value="ECO:0007669"/>
    <property type="project" value="UniProtKB-UniRule"/>
</dbReference>
<evidence type="ECO:0000256" key="2">
    <source>
        <dbReference type="ARBA" id="ARBA00022563"/>
    </source>
</evidence>
<evidence type="ECO:0000313" key="7">
    <source>
        <dbReference type="Proteomes" id="UP000608850"/>
    </source>
</evidence>
<sequence length="332" mass="34521">MSDATGSIGVELTPDVPADAVGSLAADTERAGFDRVFVSAHYNNRDPFLALSRAAAATETIRLGPGIVNPYETHPVTLASRMATLAERSDGRALFGLGAGDASTLSALGIERERPLRRVLETTRVARALWNGERVDHDGTFRAVDAALDYDVSPPPVYVGAQGPDMLRMSAAHADGVLVNAAHPDDLAAAAARIDEGRTDRASARGPLDTVAFAGVSVARDADAARRAARPPVAFVTAGAPRDILDRHGLDPERAAAIGDALSAGAYDDAFAAVSPAMIDAFCIAGDPADVEARLRSAFEHVDSVVAAAPLGPDRSTAIDLLGTVFERVRAP</sequence>
<keyword evidence="7" id="KW-1185">Reference proteome</keyword>
<dbReference type="SUPFAM" id="SSF51679">
    <property type="entry name" value="Bacterial luciferase-like"/>
    <property type="match status" value="1"/>
</dbReference>
<organism evidence="6 7">
    <name type="scientific">Halarchaeum nitratireducens</name>
    <dbReference type="NCBI Taxonomy" id="489913"/>
    <lineage>
        <taxon>Archaea</taxon>
        <taxon>Methanobacteriati</taxon>
        <taxon>Methanobacteriota</taxon>
        <taxon>Stenosarchaea group</taxon>
        <taxon>Halobacteria</taxon>
        <taxon>Halobacteriales</taxon>
        <taxon>Halobacteriaceae</taxon>
    </lineage>
</organism>
<comment type="caution">
    <text evidence="6">The sequence shown here is derived from an EMBL/GenBank/DDBJ whole genome shotgun (WGS) entry which is preliminary data.</text>
</comment>
<dbReference type="EC" id="1.5.98.2" evidence="4"/>
<dbReference type="PANTHER" id="PTHR43244:SF1">
    <property type="entry name" value="5,10-METHYLENETETRAHYDROMETHANOPTERIN REDUCTASE"/>
    <property type="match status" value="1"/>
</dbReference>
<proteinExistence type="inferred from homology"/>
<dbReference type="InterPro" id="IPR019946">
    <property type="entry name" value="MeH4methanopterin_reductase"/>
</dbReference>
<dbReference type="InterPro" id="IPR036661">
    <property type="entry name" value="Luciferase-like_sf"/>
</dbReference>
<evidence type="ECO:0000256" key="1">
    <source>
        <dbReference type="ARBA" id="ARBA00022490"/>
    </source>
</evidence>